<feature type="compositionally biased region" description="Basic and acidic residues" evidence="2">
    <location>
        <begin position="166"/>
        <end position="176"/>
    </location>
</feature>
<dbReference type="EMBL" id="CAJVPS010000623">
    <property type="protein sequence ID" value="CAG8499178.1"/>
    <property type="molecule type" value="Genomic_DNA"/>
</dbReference>
<protein>
    <submittedName>
        <fullName evidence="3">12213_t:CDS:1</fullName>
    </submittedName>
</protein>
<keyword evidence="1" id="KW-0175">Coiled coil</keyword>
<sequence length="176" mass="20213">MESEINFLRQENARLIAKITGLEVENADVKTKYDDAINEITKLKAELKNRIGELEKVKLRDDNGESKQQTQDISSREVINIPSSVVDQLNNVSEVSSKSKIQFSYTSKQKILADKETDAFLNEVHKKRVSNEIRQRNRKEKLQYKSSSQEAHSIFQNTISTTSTTSHERKNEQSLI</sequence>
<evidence type="ECO:0000313" key="4">
    <source>
        <dbReference type="Proteomes" id="UP000789508"/>
    </source>
</evidence>
<evidence type="ECO:0000256" key="2">
    <source>
        <dbReference type="SAM" id="MobiDB-lite"/>
    </source>
</evidence>
<proteinExistence type="predicted"/>
<dbReference type="OrthoDB" id="2446982at2759"/>
<gene>
    <name evidence="3" type="ORF">ALEPTO_LOCUS3397</name>
</gene>
<organism evidence="3 4">
    <name type="scientific">Ambispora leptoticha</name>
    <dbReference type="NCBI Taxonomy" id="144679"/>
    <lineage>
        <taxon>Eukaryota</taxon>
        <taxon>Fungi</taxon>
        <taxon>Fungi incertae sedis</taxon>
        <taxon>Mucoromycota</taxon>
        <taxon>Glomeromycotina</taxon>
        <taxon>Glomeromycetes</taxon>
        <taxon>Archaeosporales</taxon>
        <taxon>Ambisporaceae</taxon>
        <taxon>Ambispora</taxon>
    </lineage>
</organism>
<reference evidence="3" key="1">
    <citation type="submission" date="2021-06" db="EMBL/GenBank/DDBJ databases">
        <authorList>
            <person name="Kallberg Y."/>
            <person name="Tangrot J."/>
            <person name="Rosling A."/>
        </authorList>
    </citation>
    <scope>NUCLEOTIDE SEQUENCE</scope>
    <source>
        <strain evidence="3">FL130A</strain>
    </source>
</reference>
<evidence type="ECO:0000313" key="3">
    <source>
        <dbReference type="EMBL" id="CAG8499178.1"/>
    </source>
</evidence>
<comment type="caution">
    <text evidence="3">The sequence shown here is derived from an EMBL/GenBank/DDBJ whole genome shotgun (WGS) entry which is preliminary data.</text>
</comment>
<dbReference type="Proteomes" id="UP000789508">
    <property type="component" value="Unassembled WGS sequence"/>
</dbReference>
<keyword evidence="4" id="KW-1185">Reference proteome</keyword>
<feature type="coiled-coil region" evidence="1">
    <location>
        <begin position="5"/>
        <end position="57"/>
    </location>
</feature>
<feature type="region of interest" description="Disordered" evidence="2">
    <location>
        <begin position="132"/>
        <end position="152"/>
    </location>
</feature>
<dbReference type="AlphaFoldDB" id="A0A9N9EYQ2"/>
<evidence type="ECO:0000256" key="1">
    <source>
        <dbReference type="SAM" id="Coils"/>
    </source>
</evidence>
<feature type="region of interest" description="Disordered" evidence="2">
    <location>
        <begin position="157"/>
        <end position="176"/>
    </location>
</feature>
<name>A0A9N9EYQ2_9GLOM</name>
<feature type="compositionally biased region" description="Basic and acidic residues" evidence="2">
    <location>
        <begin position="132"/>
        <end position="143"/>
    </location>
</feature>
<accession>A0A9N9EYQ2</accession>